<proteinExistence type="predicted"/>
<dbReference type="GO" id="GO:0005524">
    <property type="term" value="F:ATP binding"/>
    <property type="evidence" value="ECO:0007669"/>
    <property type="project" value="UniProtKB-KW"/>
</dbReference>
<dbReference type="Pfam" id="PF13671">
    <property type="entry name" value="AAA_33"/>
    <property type="match status" value="1"/>
</dbReference>
<dbReference type="RefSeq" id="WP_199048218.1">
    <property type="nucleotide sequence ID" value="NZ_JAELXT010000006.1"/>
</dbReference>
<reference evidence="2" key="1">
    <citation type="submission" date="2020-12" db="EMBL/GenBank/DDBJ databases">
        <title>Hymenobacter sp.</title>
        <authorList>
            <person name="Kim M.K."/>
        </authorList>
    </citation>
    <scope>NUCLEOTIDE SEQUENCE [LARGE SCALE GENOMIC DNA]</scope>
    <source>
        <strain evidence="2">BT325</strain>
    </source>
</reference>
<accession>A0ABS0Y064</accession>
<dbReference type="Gene3D" id="3.40.50.300">
    <property type="entry name" value="P-loop containing nucleotide triphosphate hydrolases"/>
    <property type="match status" value="1"/>
</dbReference>
<keyword evidence="1" id="KW-0067">ATP-binding</keyword>
<evidence type="ECO:0000313" key="1">
    <source>
        <dbReference type="EMBL" id="MBJ6125400.1"/>
    </source>
</evidence>
<gene>
    <name evidence="1" type="ORF">JAO75_08245</name>
</gene>
<comment type="caution">
    <text evidence="1">The sequence shown here is derived from an EMBL/GenBank/DDBJ whole genome shotgun (WGS) entry which is preliminary data.</text>
</comment>
<protein>
    <submittedName>
        <fullName evidence="1">ATP-binding protein</fullName>
    </submittedName>
</protein>
<dbReference type="SUPFAM" id="SSF52540">
    <property type="entry name" value="P-loop containing nucleoside triphosphate hydrolases"/>
    <property type="match status" value="1"/>
</dbReference>
<organism evidence="1 2">
    <name type="scientific">Microvirga splendida</name>
    <dbReference type="NCBI Taxonomy" id="2795727"/>
    <lineage>
        <taxon>Bacteria</taxon>
        <taxon>Pseudomonadati</taxon>
        <taxon>Pseudomonadota</taxon>
        <taxon>Alphaproteobacteria</taxon>
        <taxon>Hyphomicrobiales</taxon>
        <taxon>Methylobacteriaceae</taxon>
        <taxon>Microvirga</taxon>
    </lineage>
</organism>
<keyword evidence="2" id="KW-1185">Reference proteome</keyword>
<evidence type="ECO:0000313" key="2">
    <source>
        <dbReference type="Proteomes" id="UP000620670"/>
    </source>
</evidence>
<sequence>MVVDPFWSLSGPSRFLENVGSRMLSSSKGVLGVTVPHFRPGGFVDAVMEATRDRGGGRVIPINARDRAFDRSIPHGLARAGGIRDTSIHSVSGFVNLPDLAAVSFVIDGLDRESWGRWSTFLRSFSAASQDADRSLAPRLIVFLPVDLPRADVQFLLGKDEMQWRGYVSPTDTRVYVSHLLGHMGTESLLERVAAETIVRLAGWDRNLAMTLAAREPEELADPLAIMSGFPVIDRHACWSSGLIDEWDGSPFIHSMSCLATGDQATLKRRLWLAHSQVVTPFIGEVIDFFVDRYEHILSPLLPYTVETRKAPKLIHDLRDFEVSHIYYLLADRIPIRHAKFLKMATAVRNKVAHHNTVPADLLITISETWDEIRSNRSETRGWDWPRCGQKLILMVGPSGAGKSTLAKRRYSADSIVSSDDIRIEKYGSLETSDQTDVFKEVEQRVIRRLAEGETVVLDATNLKRNDRLAIVDKIPTDIQIVYEVVDRPLAEKIATGDWRLKKEGLIEGHSEIFIQELPNILAGDNRPNVDVIDHRAA</sequence>
<dbReference type="Proteomes" id="UP000620670">
    <property type="component" value="Unassembled WGS sequence"/>
</dbReference>
<dbReference type="InterPro" id="IPR027417">
    <property type="entry name" value="P-loop_NTPase"/>
</dbReference>
<name>A0ABS0Y064_9HYPH</name>
<keyword evidence="1" id="KW-0547">Nucleotide-binding</keyword>
<dbReference type="EMBL" id="JAELXT010000006">
    <property type="protein sequence ID" value="MBJ6125400.1"/>
    <property type="molecule type" value="Genomic_DNA"/>
</dbReference>